<evidence type="ECO:0000313" key="1">
    <source>
        <dbReference type="EMBL" id="EFQ08444.1"/>
    </source>
</evidence>
<comment type="caution">
    <text evidence="1">The sequence shown here is derived from an EMBL/GenBank/DDBJ whole genome shotgun (WGS) entry which is preliminary data.</text>
</comment>
<sequence length="43" mass="4894">MYSFSGLALSVKACRLCQLSQRESLWQSTRAVSLCQGLSLWER</sequence>
<name>E2ZEF5_9FIRM</name>
<dbReference type="Proteomes" id="UP000006028">
    <property type="component" value="Unassembled WGS sequence"/>
</dbReference>
<protein>
    <submittedName>
        <fullName evidence="1">Uncharacterized protein</fullName>
    </submittedName>
</protein>
<proteinExistence type="predicted"/>
<dbReference type="EMBL" id="AECU01000004">
    <property type="protein sequence ID" value="EFQ08444.1"/>
    <property type="molecule type" value="Genomic_DNA"/>
</dbReference>
<organism evidence="1 2">
    <name type="scientific">Faecalibacterium cf. prausnitzii KLE1255</name>
    <dbReference type="NCBI Taxonomy" id="748224"/>
    <lineage>
        <taxon>Bacteria</taxon>
        <taxon>Bacillati</taxon>
        <taxon>Bacillota</taxon>
        <taxon>Clostridia</taxon>
        <taxon>Eubacteriales</taxon>
        <taxon>Oscillospiraceae</taxon>
        <taxon>Faecalibacterium</taxon>
    </lineage>
</organism>
<evidence type="ECO:0000313" key="2">
    <source>
        <dbReference type="Proteomes" id="UP000006028"/>
    </source>
</evidence>
<accession>E2ZEF5</accession>
<feature type="non-terminal residue" evidence="1">
    <location>
        <position position="43"/>
    </location>
</feature>
<reference evidence="1 2" key="1">
    <citation type="submission" date="2010-08" db="EMBL/GenBank/DDBJ databases">
        <authorList>
            <person name="Weinstock G."/>
            <person name="Sodergren E."/>
            <person name="Clifton S."/>
            <person name="Fulton L."/>
            <person name="Fulton B."/>
            <person name="Courtney L."/>
            <person name="Fronick C."/>
            <person name="Harrison M."/>
            <person name="Strong C."/>
            <person name="Farmer C."/>
            <person name="Delahaunty K."/>
            <person name="Markovic C."/>
            <person name="Hall O."/>
            <person name="Minx P."/>
            <person name="Tomlinson C."/>
            <person name="Mitreva M."/>
            <person name="Hou S."/>
            <person name="Chen J."/>
            <person name="Wollam A."/>
            <person name="Pepin K.H."/>
            <person name="Johnson M."/>
            <person name="Bhonagiri V."/>
            <person name="Zhang X."/>
            <person name="Suruliraj S."/>
            <person name="Warren W."/>
            <person name="Chinwalla A."/>
            <person name="Mardis E.R."/>
            <person name="Wilson R.K."/>
        </authorList>
    </citation>
    <scope>NUCLEOTIDE SEQUENCE [LARGE SCALE GENOMIC DNA]</scope>
    <source>
        <strain evidence="1 2">KLE1255</strain>
    </source>
</reference>
<dbReference type="AlphaFoldDB" id="E2ZEF5"/>
<dbReference type="HOGENOM" id="CLU_3243828_0_0_9"/>
<gene>
    <name evidence="1" type="ORF">HMPREF9436_00029</name>
</gene>